<dbReference type="RefSeq" id="WP_002201693.1">
    <property type="nucleotide sequence ID" value="NZ_JH791996.1"/>
</dbReference>
<organism evidence="3 4">
    <name type="scientific">Bacillus cereus BAG5X1-1</name>
    <dbReference type="NCBI Taxonomy" id="1053189"/>
    <lineage>
        <taxon>Bacteria</taxon>
        <taxon>Bacillati</taxon>
        <taxon>Bacillota</taxon>
        <taxon>Bacilli</taxon>
        <taxon>Bacillales</taxon>
        <taxon>Bacillaceae</taxon>
        <taxon>Bacillus</taxon>
        <taxon>Bacillus cereus group</taxon>
    </lineage>
</organism>
<comment type="caution">
    <text evidence="3">The sequence shown here is derived from an EMBL/GenBank/DDBJ whole genome shotgun (WGS) entry which is preliminary data.</text>
</comment>
<evidence type="ECO:0000313" key="3">
    <source>
        <dbReference type="EMBL" id="EJQ41945.1"/>
    </source>
</evidence>
<keyword evidence="2" id="KW-1133">Transmembrane helix</keyword>
<evidence type="ECO:0000256" key="2">
    <source>
        <dbReference type="SAM" id="Phobius"/>
    </source>
</evidence>
<keyword evidence="1" id="KW-0175">Coiled coil</keyword>
<dbReference type="Proteomes" id="UP000006600">
    <property type="component" value="Unassembled WGS sequence"/>
</dbReference>
<name>J8AR39_BACCE</name>
<sequence>MNVVELINAVLEHLLPRLPEGTATDIGVSIVLVVALFLSIRYSLMFIEEKQLAITEKKLTITERRQAIEEKKLELEEKRLRNDLLRKEVNQPLSISNASETTQINTECER</sequence>
<evidence type="ECO:0000256" key="1">
    <source>
        <dbReference type="SAM" id="Coils"/>
    </source>
</evidence>
<feature type="coiled-coil region" evidence="1">
    <location>
        <begin position="58"/>
        <end position="90"/>
    </location>
</feature>
<proteinExistence type="predicted"/>
<keyword evidence="2" id="KW-0472">Membrane</keyword>
<keyword evidence="2" id="KW-0812">Transmembrane</keyword>
<dbReference type="AlphaFoldDB" id="J8AR39"/>
<accession>J8AR39</accession>
<feature type="transmembrane region" description="Helical" evidence="2">
    <location>
        <begin position="26"/>
        <end position="47"/>
    </location>
</feature>
<dbReference type="HOGENOM" id="CLU_2165834_0_0_9"/>
<evidence type="ECO:0000313" key="4">
    <source>
        <dbReference type="Proteomes" id="UP000006600"/>
    </source>
</evidence>
<gene>
    <name evidence="3" type="ORF">IEE_04435</name>
</gene>
<reference evidence="3 4" key="1">
    <citation type="submission" date="2012-04" db="EMBL/GenBank/DDBJ databases">
        <title>The Genome Sequence of Bacillus cereus BAG5X1-1.</title>
        <authorList>
            <consortium name="The Broad Institute Genome Sequencing Platform"/>
            <consortium name="The Broad Institute Genome Sequencing Center for Infectious Disease"/>
            <person name="Feldgarden M."/>
            <person name="Van der Auwera G.A."/>
            <person name="Mahillon J."/>
            <person name="Duprez V."/>
            <person name="Timmery S."/>
            <person name="Mattelet C."/>
            <person name="Dierick K."/>
            <person name="Sun M."/>
            <person name="Yu Z."/>
            <person name="Zhu L."/>
            <person name="Hu X."/>
            <person name="Shank E.B."/>
            <person name="Swiecicka I."/>
            <person name="Hansen B.M."/>
            <person name="Andrup L."/>
            <person name="Young S.K."/>
            <person name="Zeng Q."/>
            <person name="Gargeya S."/>
            <person name="Fitzgerald M."/>
            <person name="Haas B."/>
            <person name="Abouelleil A."/>
            <person name="Alvarado L."/>
            <person name="Arachchi H.M."/>
            <person name="Berlin A."/>
            <person name="Chapman S.B."/>
            <person name="Goldberg J."/>
            <person name="Griggs A."/>
            <person name="Gujja S."/>
            <person name="Hansen M."/>
            <person name="Howarth C."/>
            <person name="Imamovic A."/>
            <person name="Larimer J."/>
            <person name="McCowen C."/>
            <person name="Montmayeur A."/>
            <person name="Murphy C."/>
            <person name="Neiman D."/>
            <person name="Pearson M."/>
            <person name="Priest M."/>
            <person name="Roberts A."/>
            <person name="Saif S."/>
            <person name="Shea T."/>
            <person name="Sisk P."/>
            <person name="Sykes S."/>
            <person name="Wortman J."/>
            <person name="Nusbaum C."/>
            <person name="Birren B."/>
        </authorList>
    </citation>
    <scope>NUCLEOTIDE SEQUENCE [LARGE SCALE GENOMIC DNA]</scope>
    <source>
        <strain evidence="3 4">BAG5X1-1</strain>
    </source>
</reference>
<protein>
    <submittedName>
        <fullName evidence="3">Uncharacterized protein</fullName>
    </submittedName>
</protein>
<dbReference type="EMBL" id="AHDJ01000037">
    <property type="protein sequence ID" value="EJQ41945.1"/>
    <property type="molecule type" value="Genomic_DNA"/>
</dbReference>